<dbReference type="InterPro" id="IPR052043">
    <property type="entry name" value="PolySaccharide_Degr_Enz"/>
</dbReference>
<dbReference type="Proteomes" id="UP000182409">
    <property type="component" value="Unassembled WGS sequence"/>
</dbReference>
<keyword evidence="1 2" id="KW-0378">Hydrolase</keyword>
<dbReference type="GO" id="GO:0005975">
    <property type="term" value="P:carbohydrate metabolic process"/>
    <property type="evidence" value="ECO:0007669"/>
    <property type="project" value="InterPro"/>
</dbReference>
<dbReference type="PANTHER" id="PTHR33886">
    <property type="entry name" value="UNSATURATED RHAMNOGALACTURONAN HYDROLASE (EUROFUNG)"/>
    <property type="match status" value="1"/>
</dbReference>
<dbReference type="PANTHER" id="PTHR33886:SF8">
    <property type="entry name" value="UNSATURATED RHAMNOGALACTURONAN HYDROLASE (EUROFUNG)"/>
    <property type="match status" value="1"/>
</dbReference>
<evidence type="ECO:0000313" key="3">
    <source>
        <dbReference type="Proteomes" id="UP000182409"/>
    </source>
</evidence>
<dbReference type="AlphaFoldDB" id="A0A1H4TD40"/>
<dbReference type="InterPro" id="IPR010905">
    <property type="entry name" value="Glyco_hydro_88"/>
</dbReference>
<reference evidence="2 3" key="1">
    <citation type="submission" date="2016-10" db="EMBL/GenBank/DDBJ databases">
        <authorList>
            <person name="de Groot N.N."/>
        </authorList>
    </citation>
    <scope>NUCLEOTIDE SEQUENCE [LARGE SCALE GENOMIC DNA]</scope>
    <source>
        <strain evidence="2 3">AB35.6</strain>
    </source>
</reference>
<evidence type="ECO:0000256" key="1">
    <source>
        <dbReference type="ARBA" id="ARBA00022801"/>
    </source>
</evidence>
<proteinExistence type="predicted"/>
<organism evidence="2 3">
    <name type="scientific">Terriglobus roseus</name>
    <dbReference type="NCBI Taxonomy" id="392734"/>
    <lineage>
        <taxon>Bacteria</taxon>
        <taxon>Pseudomonadati</taxon>
        <taxon>Acidobacteriota</taxon>
        <taxon>Terriglobia</taxon>
        <taxon>Terriglobales</taxon>
        <taxon>Acidobacteriaceae</taxon>
        <taxon>Terriglobus</taxon>
    </lineage>
</organism>
<dbReference type="GO" id="GO:0016787">
    <property type="term" value="F:hydrolase activity"/>
    <property type="evidence" value="ECO:0007669"/>
    <property type="project" value="UniProtKB-KW"/>
</dbReference>
<dbReference type="InterPro" id="IPR029062">
    <property type="entry name" value="Class_I_gatase-like"/>
</dbReference>
<protein>
    <submittedName>
        <fullName evidence="2">Unsaturated rhamnogalacturonyl hydrolase</fullName>
    </submittedName>
</protein>
<dbReference type="Pfam" id="PF07470">
    <property type="entry name" value="Glyco_hydro_88"/>
    <property type="match status" value="1"/>
</dbReference>
<dbReference type="Gene3D" id="1.50.10.10">
    <property type="match status" value="1"/>
</dbReference>
<dbReference type="EMBL" id="FNSD01000001">
    <property type="protein sequence ID" value="SEC54064.1"/>
    <property type="molecule type" value="Genomic_DNA"/>
</dbReference>
<gene>
    <name evidence="2" type="ORF">SAMN05443244_3713</name>
</gene>
<name>A0A1H4TD40_9BACT</name>
<sequence length="644" mass="70728">MLLVTSPATYAQSIAAAAEQARVDGAAMASTVIAKWPNGVLATQARPGVWTYETGVTLDGMAAQWQVSANGGDFAYVKAAVDRWVDDKGNISVDPGKAFDPSAHTLDNLEPGRAVMLVYRVTGDARYAKAAKTLYQQFATQPRTTEGGFWHKQIYPRQMWLDGAYMAEPFRAAYAHTFQQTADFDDIAKQLLLMRDKTRDPKTGLLHHGWDASTAAEQPQPWADKQTGMSAEVWARAMGWYVVALVDTLPWFPEGHPDRPKLIAALQDAMAAATKYQDKSTGLWWDVLDKGTQPGNFLEASASEMFVYATAKGVRLGYLPQSYEASAVRGWTGIEKKFITKDAAGQVTLHGTVKVSGLGGKPYRAGDYNYYVHEGVGDDDGKGVGMYLMAASEMQMAATQSLAQGRLVLADAWFDSQTRKNAEGQTELFHYKFDDDANSGFAFFGRGFERNGARIANLHAAPTTENLAKASVYILASPDIPSKTPNPNYMDAKSGDAIEAWVKQGGVLLLMQNDNTNAEFEHFDTLTRRFGIHFNPVLRNTVEGRHFEQGELHIPAGTGGIFPQPLQVYMKEICTITTSGPAKPIYVDRGDTLMAVARVGKGTVYAVVDPWLYNEYVDGRKLPKEFQNFDASVALSAWALRQTK</sequence>
<dbReference type="SUPFAM" id="SSF52317">
    <property type="entry name" value="Class I glutamine amidotransferase-like"/>
    <property type="match status" value="1"/>
</dbReference>
<accession>A0A1H4TD40</accession>
<dbReference type="InterPro" id="IPR012341">
    <property type="entry name" value="6hp_glycosidase-like_sf"/>
</dbReference>
<dbReference type="SUPFAM" id="SSF48208">
    <property type="entry name" value="Six-hairpin glycosidases"/>
    <property type="match status" value="1"/>
</dbReference>
<dbReference type="InterPro" id="IPR008928">
    <property type="entry name" value="6-hairpin_glycosidase_sf"/>
</dbReference>
<evidence type="ECO:0000313" key="2">
    <source>
        <dbReference type="EMBL" id="SEC54064.1"/>
    </source>
</evidence>